<comment type="catalytic activity">
    <reaction evidence="1 6">
        <text>Hydrolysis of (1-&gt;4)-beta-linkages between N-acetylmuramic acid and N-acetyl-D-glucosamine residues in a peptidoglycan and between N-acetyl-D-glucosamine residues in chitodextrins.</text>
        <dbReference type="EC" id="3.2.1.17"/>
    </reaction>
</comment>
<protein>
    <recommendedName>
        <fullName evidence="6">Lysozyme</fullName>
        <ecNumber evidence="6">3.2.1.17</ecNumber>
    </recommendedName>
</protein>
<evidence type="ECO:0000256" key="2">
    <source>
        <dbReference type="ARBA" id="ARBA00022529"/>
    </source>
</evidence>
<gene>
    <name evidence="8" type="ORF">SAMN05216387_102263</name>
</gene>
<evidence type="ECO:0000256" key="6">
    <source>
        <dbReference type="RuleBase" id="RU003788"/>
    </source>
</evidence>
<keyword evidence="4 6" id="KW-0378">Hydrolase</keyword>
<dbReference type="HAMAP" id="MF_04110">
    <property type="entry name" value="ENDOLYSIN_T4"/>
    <property type="match status" value="1"/>
</dbReference>
<evidence type="ECO:0000256" key="7">
    <source>
        <dbReference type="SAM" id="SignalP"/>
    </source>
</evidence>
<evidence type="ECO:0000256" key="3">
    <source>
        <dbReference type="ARBA" id="ARBA00022638"/>
    </source>
</evidence>
<dbReference type="PANTHER" id="PTHR38107:SF3">
    <property type="entry name" value="LYSOZYME RRRD-RELATED"/>
    <property type="match status" value="1"/>
</dbReference>
<dbReference type="GO" id="GO:0009253">
    <property type="term" value="P:peptidoglycan catabolic process"/>
    <property type="evidence" value="ECO:0007669"/>
    <property type="project" value="InterPro"/>
</dbReference>
<reference evidence="8 9" key="1">
    <citation type="submission" date="2016-10" db="EMBL/GenBank/DDBJ databases">
        <authorList>
            <person name="de Groot N.N."/>
        </authorList>
    </citation>
    <scope>NUCLEOTIDE SEQUENCE [LARGE SCALE GENOMIC DNA]</scope>
    <source>
        <strain evidence="8 9">Nv1</strain>
    </source>
</reference>
<organism evidence="8 9">
    <name type="scientific">Nitrosovibrio tenuis</name>
    <dbReference type="NCBI Taxonomy" id="1233"/>
    <lineage>
        <taxon>Bacteria</taxon>
        <taxon>Pseudomonadati</taxon>
        <taxon>Pseudomonadota</taxon>
        <taxon>Betaproteobacteria</taxon>
        <taxon>Nitrosomonadales</taxon>
        <taxon>Nitrosomonadaceae</taxon>
        <taxon>Nitrosovibrio</taxon>
    </lineage>
</organism>
<dbReference type="OrthoDB" id="8141296at2"/>
<dbReference type="RefSeq" id="WP_090827326.1">
    <property type="nucleotide sequence ID" value="NZ_FOBH01000002.1"/>
</dbReference>
<name>A0A1H7IV36_9PROT</name>
<dbReference type="AlphaFoldDB" id="A0A1H7IV36"/>
<accession>A0A1H7IV36</accession>
<dbReference type="InterPro" id="IPR023346">
    <property type="entry name" value="Lysozyme-like_dom_sf"/>
</dbReference>
<dbReference type="PANTHER" id="PTHR38107">
    <property type="match status" value="1"/>
</dbReference>
<evidence type="ECO:0000256" key="4">
    <source>
        <dbReference type="ARBA" id="ARBA00022801"/>
    </source>
</evidence>
<dbReference type="GO" id="GO:0031640">
    <property type="term" value="P:killing of cells of another organism"/>
    <property type="evidence" value="ECO:0007669"/>
    <property type="project" value="UniProtKB-KW"/>
</dbReference>
<keyword evidence="3 6" id="KW-0081">Bacteriolytic enzyme</keyword>
<dbReference type="InterPro" id="IPR002196">
    <property type="entry name" value="Glyco_hydro_24"/>
</dbReference>
<feature type="chain" id="PRO_5011668635" description="Lysozyme" evidence="7">
    <location>
        <begin position="26"/>
        <end position="157"/>
    </location>
</feature>
<proteinExistence type="inferred from homology"/>
<comment type="similarity">
    <text evidence="6">Belongs to the glycosyl hydrolase 24 family.</text>
</comment>
<evidence type="ECO:0000313" key="9">
    <source>
        <dbReference type="Proteomes" id="UP000198620"/>
    </source>
</evidence>
<keyword evidence="7" id="KW-0732">Signal</keyword>
<dbReference type="InterPro" id="IPR034690">
    <property type="entry name" value="Endolysin_T4_type"/>
</dbReference>
<evidence type="ECO:0000256" key="5">
    <source>
        <dbReference type="ARBA" id="ARBA00023295"/>
    </source>
</evidence>
<dbReference type="GO" id="GO:0016998">
    <property type="term" value="P:cell wall macromolecule catabolic process"/>
    <property type="evidence" value="ECO:0007669"/>
    <property type="project" value="InterPro"/>
</dbReference>
<dbReference type="InterPro" id="IPR051018">
    <property type="entry name" value="Bacteriophage_GH24"/>
</dbReference>
<dbReference type="SUPFAM" id="SSF53955">
    <property type="entry name" value="Lysozyme-like"/>
    <property type="match status" value="1"/>
</dbReference>
<keyword evidence="5 6" id="KW-0326">Glycosidase</keyword>
<evidence type="ECO:0000256" key="1">
    <source>
        <dbReference type="ARBA" id="ARBA00000632"/>
    </source>
</evidence>
<dbReference type="Gene3D" id="1.10.530.40">
    <property type="match status" value="1"/>
</dbReference>
<dbReference type="STRING" id="1233.SAMN05216387_102263"/>
<dbReference type="Pfam" id="PF00959">
    <property type="entry name" value="Phage_lysozyme"/>
    <property type="match status" value="1"/>
</dbReference>
<dbReference type="InterPro" id="IPR023347">
    <property type="entry name" value="Lysozyme_dom_sf"/>
</dbReference>
<keyword evidence="9" id="KW-1185">Reference proteome</keyword>
<feature type="signal peptide" evidence="7">
    <location>
        <begin position="1"/>
        <end position="25"/>
    </location>
</feature>
<dbReference type="EC" id="3.2.1.17" evidence="6"/>
<sequence length="157" mass="17080">MIRQTTKRSAIAALVLSASAFVGLAMHENYREIAYMPTPDDVPTIGFGTTDGVRMGDTITPPRALARALADASKFEGAIKQCVTVPLHQHEYDALVSLAYNIGAQAFCGSTLVKKLNAGDYEGACIEIKRWNRQGGKILQGLVKRRETEYKQCMGTA</sequence>
<dbReference type="Proteomes" id="UP000198620">
    <property type="component" value="Unassembled WGS sequence"/>
</dbReference>
<keyword evidence="2 6" id="KW-0929">Antimicrobial</keyword>
<dbReference type="CDD" id="cd16901">
    <property type="entry name" value="lyz_P1"/>
    <property type="match status" value="1"/>
</dbReference>
<evidence type="ECO:0000313" key="8">
    <source>
        <dbReference type="EMBL" id="SEK64645.1"/>
    </source>
</evidence>
<dbReference type="GO" id="GO:0003796">
    <property type="term" value="F:lysozyme activity"/>
    <property type="evidence" value="ECO:0007669"/>
    <property type="project" value="UniProtKB-EC"/>
</dbReference>
<dbReference type="EMBL" id="FOBH01000002">
    <property type="protein sequence ID" value="SEK64645.1"/>
    <property type="molecule type" value="Genomic_DNA"/>
</dbReference>
<dbReference type="GO" id="GO:0042742">
    <property type="term" value="P:defense response to bacterium"/>
    <property type="evidence" value="ECO:0007669"/>
    <property type="project" value="UniProtKB-KW"/>
</dbReference>